<dbReference type="SUPFAM" id="SSF54106">
    <property type="entry name" value="LysM domain"/>
    <property type="match status" value="1"/>
</dbReference>
<dbReference type="InterPro" id="IPR018392">
    <property type="entry name" value="LysM"/>
</dbReference>
<dbReference type="PROSITE" id="PS51782">
    <property type="entry name" value="LYSM"/>
    <property type="match status" value="1"/>
</dbReference>
<dbReference type="SMART" id="SM00257">
    <property type="entry name" value="LysM"/>
    <property type="match status" value="1"/>
</dbReference>
<dbReference type="Proteomes" id="UP000440513">
    <property type="component" value="Unassembled WGS sequence"/>
</dbReference>
<dbReference type="Pfam" id="PF01476">
    <property type="entry name" value="LysM"/>
    <property type="match status" value="1"/>
</dbReference>
<evidence type="ECO:0000313" key="3">
    <source>
        <dbReference type="EMBL" id="MST67438.1"/>
    </source>
</evidence>
<proteinExistence type="predicted"/>
<dbReference type="InterPro" id="IPR036779">
    <property type="entry name" value="LysM_dom_sf"/>
</dbReference>
<feature type="domain" description="LysM" evidence="2">
    <location>
        <begin position="442"/>
        <end position="489"/>
    </location>
</feature>
<feature type="region of interest" description="Disordered" evidence="1">
    <location>
        <begin position="366"/>
        <end position="435"/>
    </location>
</feature>
<dbReference type="Gene3D" id="3.10.350.10">
    <property type="entry name" value="LysM domain"/>
    <property type="match status" value="1"/>
</dbReference>
<comment type="caution">
    <text evidence="3">The sequence shown here is derived from an EMBL/GenBank/DDBJ whole genome shotgun (WGS) entry which is preliminary data.</text>
</comment>
<protein>
    <submittedName>
        <fullName evidence="3">LysM peptidoglycan-binding domain-containing protein</fullName>
    </submittedName>
</protein>
<keyword evidence="4" id="KW-1185">Reference proteome</keyword>
<evidence type="ECO:0000313" key="4">
    <source>
        <dbReference type="Proteomes" id="UP000440513"/>
    </source>
</evidence>
<sequence length="492" mass="55982">MKLLCAFSSRVLSLGILWYAVTGRVQNSYGIYLYCTRGDEKICPYVFQTEKKSQKMSIKNLYLPAQSGKIRMENGVYCGLKGVKSMIEVIYKEETDTTKETAEYVKLPNNVRQIGEIKGKKKIYMEDYVYTFLKKIARNPHGDEVAAILFGSCHWTGQGDYIFIRSALQIRDLELSPEHIRFDDKVWGQVYEDSKKYFPEQEIVGWFAGFPGFNMEITEEIRKTHLDHFAGNDKVLFLMEPGEMEEAFYVYENNQLVRVPGHFIYYEKNDPMQAYMIDMSENKSIEETEHVPDRAVIDFRRTVRGKKKETTESEKSEKAKKHSARNRWLAGACCAAAMLAVGLPYLRQYQNVEEVVQTEGQSVAVTSEAQKAAEEPLLSPMATEEPEESLAPVPTQDTAQESLNPQANGETSEEVSISSTQESMQQEEKKEEQQATADIKTITYTIQRGDTLTSICQKQYGTISRINEICQLNGISPEDIIYAGGKLLLPES</sequence>
<accession>A0A7X2P4M4</accession>
<organism evidence="3 4">
    <name type="scientific">Oliverpabstia intestinalis</name>
    <dbReference type="NCBI Taxonomy" id="2606633"/>
    <lineage>
        <taxon>Bacteria</taxon>
        <taxon>Bacillati</taxon>
        <taxon>Bacillota</taxon>
        <taxon>Clostridia</taxon>
        <taxon>Lachnospirales</taxon>
        <taxon>Lachnospiraceae</taxon>
        <taxon>Oliverpabstia</taxon>
    </lineage>
</organism>
<feature type="compositionally biased region" description="Polar residues" evidence="1">
    <location>
        <begin position="395"/>
        <end position="418"/>
    </location>
</feature>
<gene>
    <name evidence="3" type="ORF">FYJ57_12100</name>
</gene>
<evidence type="ECO:0000259" key="2">
    <source>
        <dbReference type="PROSITE" id="PS51782"/>
    </source>
</evidence>
<evidence type="ECO:0000256" key="1">
    <source>
        <dbReference type="SAM" id="MobiDB-lite"/>
    </source>
</evidence>
<dbReference type="CDD" id="cd00118">
    <property type="entry name" value="LysM"/>
    <property type="match status" value="1"/>
</dbReference>
<reference evidence="3 4" key="1">
    <citation type="submission" date="2019-08" db="EMBL/GenBank/DDBJ databases">
        <title>In-depth cultivation of the pig gut microbiome towards novel bacterial diversity and tailored functional studies.</title>
        <authorList>
            <person name="Wylensek D."/>
            <person name="Hitch T.C.A."/>
            <person name="Clavel T."/>
        </authorList>
    </citation>
    <scope>NUCLEOTIDE SEQUENCE [LARGE SCALE GENOMIC DNA]</scope>
    <source>
        <strain evidence="3 4">BSM-380-WT-5A</strain>
    </source>
</reference>
<name>A0A7X2P4M4_9FIRM</name>
<dbReference type="AlphaFoldDB" id="A0A7X2P4M4"/>
<dbReference type="EMBL" id="VUMS01000026">
    <property type="protein sequence ID" value="MST67438.1"/>
    <property type="molecule type" value="Genomic_DNA"/>
</dbReference>